<feature type="domain" description="HTH myb-type" evidence="7">
    <location>
        <begin position="9"/>
        <end position="61"/>
    </location>
</feature>
<feature type="domain" description="Myb-like" evidence="6">
    <location>
        <begin position="9"/>
        <end position="61"/>
    </location>
</feature>
<dbReference type="InterPro" id="IPR017930">
    <property type="entry name" value="Myb_dom"/>
</dbReference>
<organism evidence="8 9">
    <name type="scientific">Citrus sinensis</name>
    <name type="common">Sweet orange</name>
    <name type="synonym">Citrus aurantium var. sinensis</name>
    <dbReference type="NCBI Taxonomy" id="2711"/>
    <lineage>
        <taxon>Eukaryota</taxon>
        <taxon>Viridiplantae</taxon>
        <taxon>Streptophyta</taxon>
        <taxon>Embryophyta</taxon>
        <taxon>Tracheophyta</taxon>
        <taxon>Spermatophyta</taxon>
        <taxon>Magnoliopsida</taxon>
        <taxon>eudicotyledons</taxon>
        <taxon>Gunneridae</taxon>
        <taxon>Pentapetalae</taxon>
        <taxon>rosids</taxon>
        <taxon>malvids</taxon>
        <taxon>Sapindales</taxon>
        <taxon>Rutaceae</taxon>
        <taxon>Aurantioideae</taxon>
        <taxon>Citrus</taxon>
    </lineage>
</organism>
<dbReference type="SMR" id="A0A067EX86"/>
<keyword evidence="4" id="KW-0539">Nucleus</keyword>
<dbReference type="EMBL" id="KK784980">
    <property type="protein sequence ID" value="KDO55822.1"/>
    <property type="molecule type" value="Genomic_DNA"/>
</dbReference>
<evidence type="ECO:0000256" key="1">
    <source>
        <dbReference type="ARBA" id="ARBA00004123"/>
    </source>
</evidence>
<protein>
    <submittedName>
        <fullName evidence="8">Uncharacterized protein</fullName>
    </submittedName>
</protein>
<feature type="domain" description="Myb-like" evidence="6">
    <location>
        <begin position="62"/>
        <end position="112"/>
    </location>
</feature>
<dbReference type="PANTHER" id="PTHR10641:SF1418">
    <property type="entry name" value="MYB-RELATED TRANSCRIPTION FACTOR"/>
    <property type="match status" value="1"/>
</dbReference>
<feature type="region of interest" description="Disordered" evidence="5">
    <location>
        <begin position="119"/>
        <end position="145"/>
    </location>
</feature>
<name>A0A067EX86_CITSI</name>
<accession>A0A067EX86</accession>
<evidence type="ECO:0000259" key="7">
    <source>
        <dbReference type="PROSITE" id="PS51294"/>
    </source>
</evidence>
<dbReference type="InterPro" id="IPR009057">
    <property type="entry name" value="Homeodomain-like_sf"/>
</dbReference>
<feature type="compositionally biased region" description="Basic and acidic residues" evidence="5">
    <location>
        <begin position="129"/>
        <end position="144"/>
    </location>
</feature>
<keyword evidence="3" id="KW-0238">DNA-binding</keyword>
<dbReference type="Gene3D" id="1.10.10.60">
    <property type="entry name" value="Homeodomain-like"/>
    <property type="match status" value="2"/>
</dbReference>
<keyword evidence="9" id="KW-1185">Reference proteome</keyword>
<dbReference type="FunFam" id="1.10.10.60:FF:000001">
    <property type="entry name" value="MYB-related transcription factor"/>
    <property type="match status" value="1"/>
</dbReference>
<reference evidence="8 9" key="1">
    <citation type="submission" date="2014-04" db="EMBL/GenBank/DDBJ databases">
        <authorList>
            <consortium name="International Citrus Genome Consortium"/>
            <person name="Gmitter F."/>
            <person name="Chen C."/>
            <person name="Farmerie W."/>
            <person name="Harkins T."/>
            <person name="Desany B."/>
            <person name="Mohiuddin M."/>
            <person name="Kodira C."/>
            <person name="Borodovsky M."/>
            <person name="Lomsadze A."/>
            <person name="Burns P."/>
            <person name="Jenkins J."/>
            <person name="Prochnik S."/>
            <person name="Shu S."/>
            <person name="Chapman J."/>
            <person name="Pitluck S."/>
            <person name="Schmutz J."/>
            <person name="Rokhsar D."/>
        </authorList>
    </citation>
    <scope>NUCLEOTIDE SEQUENCE</scope>
</reference>
<evidence type="ECO:0000259" key="6">
    <source>
        <dbReference type="PROSITE" id="PS50090"/>
    </source>
</evidence>
<proteinExistence type="predicted"/>
<gene>
    <name evidence="8" type="ORF">CISIN_1g024860mg</name>
</gene>
<dbReference type="PROSITE" id="PS50090">
    <property type="entry name" value="MYB_LIKE"/>
    <property type="match status" value="2"/>
</dbReference>
<evidence type="ECO:0000313" key="8">
    <source>
        <dbReference type="EMBL" id="KDO55822.1"/>
    </source>
</evidence>
<comment type="subcellular location">
    <subcellularLocation>
        <location evidence="1">Nucleus</location>
    </subcellularLocation>
</comment>
<dbReference type="InterPro" id="IPR001005">
    <property type="entry name" value="SANT/Myb"/>
</dbReference>
<evidence type="ECO:0000313" key="9">
    <source>
        <dbReference type="Proteomes" id="UP000027120"/>
    </source>
</evidence>
<sequence length="261" mass="29837">MVRTPCCDKTGLKKGTWTPEEDRKLIAYVTKYGYWNWRQLPKYAGLARCGKSCRLRWMNYLRPNIKRGNYTKEEEDTIIRLHESLGNRWSAIAAQLPGRTDNEIKNHWHTSLKKRLKRNSITNTNGAKDTPKRKDPEIYNHDDTEANPVQESNLVDIIPPILESSSSSSDQISSLSMTTDITSVGKNTNTTDELILDNNNEVVFHPYADTSGSFWTEPFYSDNFYNLYISNDFQAPSLLPADPGFASVHSPFLDGEIILWP</sequence>
<dbReference type="InterPro" id="IPR015495">
    <property type="entry name" value="Myb_TF_plants"/>
</dbReference>
<dbReference type="GO" id="GO:0005634">
    <property type="term" value="C:nucleus"/>
    <property type="evidence" value="ECO:0007669"/>
    <property type="project" value="UniProtKB-SubCell"/>
</dbReference>
<dbReference type="Pfam" id="PF00249">
    <property type="entry name" value="Myb_DNA-binding"/>
    <property type="match status" value="2"/>
</dbReference>
<dbReference type="CDD" id="cd00167">
    <property type="entry name" value="SANT"/>
    <property type="match status" value="2"/>
</dbReference>
<keyword evidence="2" id="KW-0677">Repeat</keyword>
<dbReference type="PROSITE" id="PS51294">
    <property type="entry name" value="HTH_MYB"/>
    <property type="match status" value="2"/>
</dbReference>
<dbReference type="PANTHER" id="PTHR10641">
    <property type="entry name" value="MYB FAMILY TRANSCRIPTION FACTOR"/>
    <property type="match status" value="1"/>
</dbReference>
<dbReference type="GO" id="GO:0003677">
    <property type="term" value="F:DNA binding"/>
    <property type="evidence" value="ECO:0007669"/>
    <property type="project" value="UniProtKB-KW"/>
</dbReference>
<dbReference type="eggNOG" id="KOG0048">
    <property type="taxonomic scope" value="Eukaryota"/>
</dbReference>
<feature type="domain" description="HTH myb-type" evidence="7">
    <location>
        <begin position="62"/>
        <end position="116"/>
    </location>
</feature>
<dbReference type="SUPFAM" id="SSF46689">
    <property type="entry name" value="Homeodomain-like"/>
    <property type="match status" value="1"/>
</dbReference>
<evidence type="ECO:0000256" key="2">
    <source>
        <dbReference type="ARBA" id="ARBA00022737"/>
    </source>
</evidence>
<dbReference type="PaxDb" id="2711-XP_006469810.1"/>
<dbReference type="AlphaFoldDB" id="A0A067EX86"/>
<evidence type="ECO:0000256" key="4">
    <source>
        <dbReference type="ARBA" id="ARBA00023242"/>
    </source>
</evidence>
<evidence type="ECO:0000256" key="5">
    <source>
        <dbReference type="SAM" id="MobiDB-lite"/>
    </source>
</evidence>
<evidence type="ECO:0000256" key="3">
    <source>
        <dbReference type="ARBA" id="ARBA00023125"/>
    </source>
</evidence>
<dbReference type="Proteomes" id="UP000027120">
    <property type="component" value="Unassembled WGS sequence"/>
</dbReference>
<dbReference type="SMART" id="SM00717">
    <property type="entry name" value="SANT"/>
    <property type="match status" value="2"/>
</dbReference>